<dbReference type="GO" id="GO:0046797">
    <property type="term" value="P:viral procapsid maturation"/>
    <property type="evidence" value="ECO:0007669"/>
    <property type="project" value="UniProtKB-KW"/>
</dbReference>
<evidence type="ECO:0000256" key="1">
    <source>
        <dbReference type="ARBA" id="ARBA00022612"/>
    </source>
</evidence>
<organism evidence="7">
    <name type="scientific">uncultured Caudovirales phage</name>
    <dbReference type="NCBI Taxonomy" id="2100421"/>
    <lineage>
        <taxon>Viruses</taxon>
        <taxon>Duplodnaviria</taxon>
        <taxon>Heunggongvirae</taxon>
        <taxon>Uroviricota</taxon>
        <taxon>Caudoviricetes</taxon>
        <taxon>Peduoviridae</taxon>
        <taxon>Maltschvirus</taxon>
        <taxon>Maltschvirus maltsch</taxon>
    </lineage>
</organism>
<dbReference type="Pfam" id="PF04586">
    <property type="entry name" value="Peptidase_S78"/>
    <property type="match status" value="1"/>
</dbReference>
<keyword evidence="3" id="KW-0378">Hydrolase</keyword>
<reference evidence="7" key="1">
    <citation type="submission" date="2020-04" db="EMBL/GenBank/DDBJ databases">
        <authorList>
            <person name="Chiriac C."/>
            <person name="Salcher M."/>
            <person name="Ghai R."/>
            <person name="Kavagutti S V."/>
        </authorList>
    </citation>
    <scope>NUCLEOTIDE SEQUENCE</scope>
</reference>
<evidence type="ECO:0000256" key="4">
    <source>
        <dbReference type="ARBA" id="ARBA00022950"/>
    </source>
</evidence>
<dbReference type="GO" id="GO:0006508">
    <property type="term" value="P:proteolysis"/>
    <property type="evidence" value="ECO:0007669"/>
    <property type="project" value="UniProtKB-KW"/>
</dbReference>
<proteinExistence type="predicted"/>
<accession>A0A6J5KIR0</accession>
<dbReference type="EMBL" id="LR796154">
    <property type="protein sequence ID" value="CAB4122028.1"/>
    <property type="molecule type" value="Genomic_DNA"/>
</dbReference>
<keyword evidence="1" id="KW-1188">Viral release from host cell</keyword>
<name>A0A6J5KIR0_9CAUD</name>
<evidence type="ECO:0000256" key="3">
    <source>
        <dbReference type="ARBA" id="ARBA00022801"/>
    </source>
</evidence>
<feature type="domain" description="Prohead serine protease" evidence="6">
    <location>
        <begin position="57"/>
        <end position="176"/>
    </location>
</feature>
<evidence type="ECO:0000256" key="2">
    <source>
        <dbReference type="ARBA" id="ARBA00022670"/>
    </source>
</evidence>
<keyword evidence="2 7" id="KW-0645">Protease</keyword>
<keyword evidence="5" id="KW-1273">Viral capsid maturation</keyword>
<dbReference type="GO" id="GO:0008233">
    <property type="term" value="F:peptidase activity"/>
    <property type="evidence" value="ECO:0007669"/>
    <property type="project" value="UniProtKB-KW"/>
</dbReference>
<sequence length="267" mass="29319">MKDVKFLFESKVELGVSADESQSAGTIEAQFTTWGAREGADGRKFNYKAEPFMEWAKALEATGKPLPMYFQHNDESMPVGEWTSFEFDDKGMSGSGRLFTNTNAGRDLYTIMKESPNMVGGVSVGAYADEWQMVDESGNPFADGSPTDEGFFQITKGGLREVSIVMQPNNLEANIRKLESCLDVDGTINPRNLESALRDAGVSKQNAAVAVSVFKGVMESRRDAEVLEALENDTIRSDSETIAAEEALLAAFAERELLKKLNKRIKG</sequence>
<keyword evidence="4" id="KW-0118">Viral capsid assembly</keyword>
<protein>
    <submittedName>
        <fullName evidence="7">Prohead protease</fullName>
    </submittedName>
</protein>
<gene>
    <name evidence="7" type="ORF">UFOVP17_45</name>
</gene>
<evidence type="ECO:0000259" key="6">
    <source>
        <dbReference type="Pfam" id="PF04586"/>
    </source>
</evidence>
<dbReference type="InterPro" id="IPR054613">
    <property type="entry name" value="Peptidase_S78_dom"/>
</dbReference>
<evidence type="ECO:0000256" key="5">
    <source>
        <dbReference type="ARBA" id="ARBA00023045"/>
    </source>
</evidence>
<evidence type="ECO:0000313" key="7">
    <source>
        <dbReference type="EMBL" id="CAB4122028.1"/>
    </source>
</evidence>